<dbReference type="PRINTS" id="PR00033">
    <property type="entry name" value="HTHASNC"/>
</dbReference>
<keyword evidence="3" id="KW-0804">Transcription</keyword>
<keyword evidence="1" id="KW-0805">Transcription regulation</keyword>
<reference evidence="6" key="1">
    <citation type="journal article" date="2019" name="Int. J. Syst. Evol. Microbiol.">
        <title>The Global Catalogue of Microorganisms (GCM) 10K type strain sequencing project: providing services to taxonomists for standard genome sequencing and annotation.</title>
        <authorList>
            <consortium name="The Broad Institute Genomics Platform"/>
            <consortium name="The Broad Institute Genome Sequencing Center for Infectious Disease"/>
            <person name="Wu L."/>
            <person name="Ma J."/>
        </authorList>
    </citation>
    <scope>NUCLEOTIDE SEQUENCE [LARGE SCALE GENOMIC DNA]</scope>
    <source>
        <strain evidence="6">KCTC 42964</strain>
    </source>
</reference>
<dbReference type="PROSITE" id="PS50956">
    <property type="entry name" value="HTH_ASNC_2"/>
    <property type="match status" value="1"/>
</dbReference>
<evidence type="ECO:0000259" key="4">
    <source>
        <dbReference type="PROSITE" id="PS50956"/>
    </source>
</evidence>
<dbReference type="InterPro" id="IPR019885">
    <property type="entry name" value="Tscrpt_reg_HTH_AsnC-type_CS"/>
</dbReference>
<evidence type="ECO:0000256" key="1">
    <source>
        <dbReference type="ARBA" id="ARBA00023015"/>
    </source>
</evidence>
<dbReference type="InterPro" id="IPR011991">
    <property type="entry name" value="ArsR-like_HTH"/>
</dbReference>
<dbReference type="RefSeq" id="WP_379900752.1">
    <property type="nucleotide sequence ID" value="NZ_JBHRTR010000027.1"/>
</dbReference>
<dbReference type="Pfam" id="PF01037">
    <property type="entry name" value="AsnC_trans_reg"/>
    <property type="match status" value="1"/>
</dbReference>
<dbReference type="SUPFAM" id="SSF46785">
    <property type="entry name" value="Winged helix' DNA-binding domain"/>
    <property type="match status" value="1"/>
</dbReference>
<keyword evidence="2" id="KW-0238">DNA-binding</keyword>
<dbReference type="InterPro" id="IPR036390">
    <property type="entry name" value="WH_DNA-bd_sf"/>
</dbReference>
<evidence type="ECO:0000313" key="5">
    <source>
        <dbReference type="EMBL" id="MFC3228029.1"/>
    </source>
</evidence>
<gene>
    <name evidence="5" type="ORF">ACFOGJ_12350</name>
</gene>
<dbReference type="Gene3D" id="1.10.10.10">
    <property type="entry name" value="Winged helix-like DNA-binding domain superfamily/Winged helix DNA-binding domain"/>
    <property type="match status" value="1"/>
</dbReference>
<sequence>MELTDQDRAILRLLQQDATLTLQALADQVGLSQASVWRRLQGLEKGGAIQGRVALVDPDRVGVPVCVLTSLTIRDHAAETRAAFEAFVKSREEIMECYAVSGSYDYMLMVRVEDVAAYEAFLMNHVLGNPVVASAASAFTLRRLKYTTAVPL</sequence>
<feature type="domain" description="HTH asnC-type" evidence="4">
    <location>
        <begin position="3"/>
        <end position="64"/>
    </location>
</feature>
<dbReference type="InterPro" id="IPR019887">
    <property type="entry name" value="Tscrpt_reg_AsnC/Lrp_C"/>
</dbReference>
<dbReference type="Pfam" id="PF13404">
    <property type="entry name" value="HTH_AsnC-type"/>
    <property type="match status" value="1"/>
</dbReference>
<dbReference type="InterPro" id="IPR036388">
    <property type="entry name" value="WH-like_DNA-bd_sf"/>
</dbReference>
<dbReference type="CDD" id="cd00090">
    <property type="entry name" value="HTH_ARSR"/>
    <property type="match status" value="1"/>
</dbReference>
<protein>
    <submittedName>
        <fullName evidence="5">Lrp/AsnC family transcriptional regulator</fullName>
    </submittedName>
</protein>
<keyword evidence="6" id="KW-1185">Reference proteome</keyword>
<evidence type="ECO:0000256" key="3">
    <source>
        <dbReference type="ARBA" id="ARBA00023163"/>
    </source>
</evidence>
<dbReference type="Gene3D" id="3.30.70.920">
    <property type="match status" value="1"/>
</dbReference>
<dbReference type="PROSITE" id="PS00519">
    <property type="entry name" value="HTH_ASNC_1"/>
    <property type="match status" value="1"/>
</dbReference>
<dbReference type="Proteomes" id="UP001595528">
    <property type="component" value="Unassembled WGS sequence"/>
</dbReference>
<dbReference type="PANTHER" id="PTHR30154">
    <property type="entry name" value="LEUCINE-RESPONSIVE REGULATORY PROTEIN"/>
    <property type="match status" value="1"/>
</dbReference>
<dbReference type="SUPFAM" id="SSF54909">
    <property type="entry name" value="Dimeric alpha+beta barrel"/>
    <property type="match status" value="1"/>
</dbReference>
<dbReference type="PANTHER" id="PTHR30154:SF17">
    <property type="entry name" value="DNA-BINDING TRANSCRIPTIONAL ACTIVATOR DECR"/>
    <property type="match status" value="1"/>
</dbReference>
<comment type="caution">
    <text evidence="5">The sequence shown here is derived from an EMBL/GenBank/DDBJ whole genome shotgun (WGS) entry which is preliminary data.</text>
</comment>
<accession>A0ABV7L0R0</accession>
<name>A0ABV7L0R0_9PROT</name>
<dbReference type="InterPro" id="IPR000485">
    <property type="entry name" value="AsnC-type_HTH_dom"/>
</dbReference>
<dbReference type="EMBL" id="JBHRTR010000027">
    <property type="protein sequence ID" value="MFC3228029.1"/>
    <property type="molecule type" value="Genomic_DNA"/>
</dbReference>
<organism evidence="5 6">
    <name type="scientific">Marinibaculum pumilum</name>
    <dbReference type="NCBI Taxonomy" id="1766165"/>
    <lineage>
        <taxon>Bacteria</taxon>
        <taxon>Pseudomonadati</taxon>
        <taxon>Pseudomonadota</taxon>
        <taxon>Alphaproteobacteria</taxon>
        <taxon>Rhodospirillales</taxon>
        <taxon>Rhodospirillaceae</taxon>
        <taxon>Marinibaculum</taxon>
    </lineage>
</organism>
<evidence type="ECO:0000313" key="6">
    <source>
        <dbReference type="Proteomes" id="UP001595528"/>
    </source>
</evidence>
<dbReference type="SMART" id="SM00344">
    <property type="entry name" value="HTH_ASNC"/>
    <property type="match status" value="1"/>
</dbReference>
<evidence type="ECO:0000256" key="2">
    <source>
        <dbReference type="ARBA" id="ARBA00023125"/>
    </source>
</evidence>
<dbReference type="InterPro" id="IPR011008">
    <property type="entry name" value="Dimeric_a/b-barrel"/>
</dbReference>
<proteinExistence type="predicted"/>
<dbReference type="InterPro" id="IPR019888">
    <property type="entry name" value="Tscrpt_reg_AsnC-like"/>
</dbReference>